<dbReference type="AlphaFoldDB" id="A0A8H7ASG4"/>
<evidence type="ECO:0000313" key="4">
    <source>
        <dbReference type="Proteomes" id="UP000606974"/>
    </source>
</evidence>
<dbReference type="PANTHER" id="PTHR20923">
    <property type="entry name" value="BAT4 PROTEIN-RELATED"/>
    <property type="match status" value="1"/>
</dbReference>
<dbReference type="PROSITE" id="PS50174">
    <property type="entry name" value="G_PATCH"/>
    <property type="match status" value="1"/>
</dbReference>
<dbReference type="Pfam" id="PF01585">
    <property type="entry name" value="G-patch"/>
    <property type="match status" value="1"/>
</dbReference>
<proteinExistence type="predicted"/>
<protein>
    <recommendedName>
        <fullName evidence="2">G-patch domain-containing protein</fullName>
    </recommendedName>
</protein>
<name>A0A8H7ASG4_9EURO</name>
<dbReference type="GO" id="GO:0003676">
    <property type="term" value="F:nucleic acid binding"/>
    <property type="evidence" value="ECO:0007669"/>
    <property type="project" value="InterPro"/>
</dbReference>
<dbReference type="InterPro" id="IPR039146">
    <property type="entry name" value="GPANK1"/>
</dbReference>
<dbReference type="PANTHER" id="PTHR20923:SF1">
    <property type="entry name" value="G PATCH DOMAIN AND ANKYRIN REPEAT-CONTAINING PROTEIN 1"/>
    <property type="match status" value="1"/>
</dbReference>
<feature type="region of interest" description="Disordered" evidence="1">
    <location>
        <begin position="30"/>
        <end position="50"/>
    </location>
</feature>
<gene>
    <name evidence="3" type="ORF">GJ744_002299</name>
</gene>
<sequence length="224" mass="24575">MSQEEDEYFLPLQDQQVFGAGIRRKRVAFVRAGSEPSPASQTTPESSLGDRYLAIVQPQNPDTENPQKHSGDAQEYSTASGEVMCTVCNLPTTPSTSSVPTQPHESSLAHQVCLPHSHPPSYLDRDHVGLRYLSSYGWDPDARLGLGASGTGIRAPVKCKVKNDTVGLGVKDSDHVRVKKQAKNMVRLNAKQMRLREAAEKKREVQLRDAFYGKDLEAYLGPGG</sequence>
<feature type="region of interest" description="Disordered" evidence="1">
    <location>
        <begin position="57"/>
        <end position="76"/>
    </location>
</feature>
<feature type="domain" description="G-patch" evidence="2">
    <location>
        <begin position="125"/>
        <end position="173"/>
    </location>
</feature>
<dbReference type="InterPro" id="IPR000467">
    <property type="entry name" value="G_patch_dom"/>
</dbReference>
<dbReference type="OrthoDB" id="20282at2759"/>
<reference evidence="3" key="1">
    <citation type="submission" date="2020-02" db="EMBL/GenBank/DDBJ databases">
        <authorList>
            <person name="Palmer J.M."/>
        </authorList>
    </citation>
    <scope>NUCLEOTIDE SEQUENCE</scope>
    <source>
        <strain evidence="3">EPUS1.4</strain>
        <tissue evidence="3">Thallus</tissue>
    </source>
</reference>
<accession>A0A8H7ASG4</accession>
<keyword evidence="4" id="KW-1185">Reference proteome</keyword>
<evidence type="ECO:0000256" key="1">
    <source>
        <dbReference type="SAM" id="MobiDB-lite"/>
    </source>
</evidence>
<dbReference type="EMBL" id="JAACFV010000014">
    <property type="protein sequence ID" value="KAF7512137.1"/>
    <property type="molecule type" value="Genomic_DNA"/>
</dbReference>
<evidence type="ECO:0000259" key="2">
    <source>
        <dbReference type="PROSITE" id="PS50174"/>
    </source>
</evidence>
<organism evidence="3 4">
    <name type="scientific">Endocarpon pusillum</name>
    <dbReference type="NCBI Taxonomy" id="364733"/>
    <lineage>
        <taxon>Eukaryota</taxon>
        <taxon>Fungi</taxon>
        <taxon>Dikarya</taxon>
        <taxon>Ascomycota</taxon>
        <taxon>Pezizomycotina</taxon>
        <taxon>Eurotiomycetes</taxon>
        <taxon>Chaetothyriomycetidae</taxon>
        <taxon>Verrucariales</taxon>
        <taxon>Verrucariaceae</taxon>
        <taxon>Endocarpon</taxon>
    </lineage>
</organism>
<evidence type="ECO:0000313" key="3">
    <source>
        <dbReference type="EMBL" id="KAF7512137.1"/>
    </source>
</evidence>
<feature type="compositionally biased region" description="Polar residues" evidence="1">
    <location>
        <begin position="37"/>
        <end position="46"/>
    </location>
</feature>
<comment type="caution">
    <text evidence="3">The sequence shown here is derived from an EMBL/GenBank/DDBJ whole genome shotgun (WGS) entry which is preliminary data.</text>
</comment>
<dbReference type="Proteomes" id="UP000606974">
    <property type="component" value="Unassembled WGS sequence"/>
</dbReference>